<dbReference type="Proteomes" id="UP000321797">
    <property type="component" value="Unassembled WGS sequence"/>
</dbReference>
<evidence type="ECO:0000256" key="1">
    <source>
        <dbReference type="SAM" id="MobiDB-lite"/>
    </source>
</evidence>
<accession>A0A5C7XR49</accession>
<organism evidence="2 3">
    <name type="scientific">Mycolicibacter arupensis</name>
    <dbReference type="NCBI Taxonomy" id="342002"/>
    <lineage>
        <taxon>Bacteria</taxon>
        <taxon>Bacillati</taxon>
        <taxon>Actinomycetota</taxon>
        <taxon>Actinomycetes</taxon>
        <taxon>Mycobacteriales</taxon>
        <taxon>Mycobacteriaceae</taxon>
        <taxon>Mycolicibacter</taxon>
    </lineage>
</organism>
<dbReference type="EMBL" id="SSGD01000137">
    <property type="protein sequence ID" value="TXI51868.1"/>
    <property type="molecule type" value="Genomic_DNA"/>
</dbReference>
<sequence>MTATPVAAHRPPAPLHHSPERVWKQLTRLIAAPGRSRMRLWNPETEKFSDTAKRTDRLPTRPAAVYLYNHGRTQLLWLDFDAKRHGTEAVDADIAAATSWISDCGGVVVTDRSTSGGGHLLCPLAIGTAASCDEMTQLVRLLAARLPTLDITPNTNPETGCMTPPGSPCREGGYRQLTGTLDDAVEAFTARSAPDLLPRLYMLLGALKPSPRHAGASITAPADEDTYTHGIGDDRRLTPSYVRDEPLPPAVARYATHGVISDSRPTWQSNHEPRQSVVVHAIARGHSLSTLRDMIAPGGPWHQGLGPAYQRYHHRADQALARDVTKAFTWLITNVLKSSPPRHKNKYTQGGQPEGPRGPKELRDWLANALAWADREFRGKRYRWTVYAVLQAMAFHALVAGERRSGSWLVGVGGRTLSLGCGLLSEDSVWRVLADLRERPGAPLVLARRHVGTEADVYALTSHNRVTTDPSKAERVRIEPVHDAWIVLGHHLRRIYELVVQHGLTNKADLYAAAAVPRATGDTMVIDLEIAGLLRREGRGRVTRGEVSLDAIADRQRVDDHRAERIQRYQAERAAWRNWLVERDRIRNNGPATDIRIPSTRPVSVATGPDELVERAYLELVLATGPPPLDDTEIEREAIELVAAVLGGSIVAA</sequence>
<gene>
    <name evidence="2" type="ORF">E6Q54_19640</name>
</gene>
<evidence type="ECO:0000313" key="2">
    <source>
        <dbReference type="EMBL" id="TXI51868.1"/>
    </source>
</evidence>
<reference evidence="2 3" key="1">
    <citation type="submission" date="2018-09" db="EMBL/GenBank/DDBJ databases">
        <title>Metagenome Assembled Genomes from an Advanced Water Purification Facility.</title>
        <authorList>
            <person name="Stamps B.W."/>
            <person name="Spear J.R."/>
        </authorList>
    </citation>
    <scope>NUCLEOTIDE SEQUENCE [LARGE SCALE GENOMIC DNA]</scope>
    <source>
        <strain evidence="2">Bin_29_2</strain>
    </source>
</reference>
<protein>
    <submittedName>
        <fullName evidence="2">Uncharacterized protein</fullName>
    </submittedName>
</protein>
<dbReference type="AlphaFoldDB" id="A0A5C7XR49"/>
<comment type="caution">
    <text evidence="2">The sequence shown here is derived from an EMBL/GenBank/DDBJ whole genome shotgun (WGS) entry which is preliminary data.</text>
</comment>
<evidence type="ECO:0000313" key="3">
    <source>
        <dbReference type="Proteomes" id="UP000321797"/>
    </source>
</evidence>
<proteinExistence type="predicted"/>
<name>A0A5C7XR49_9MYCO</name>
<feature type="region of interest" description="Disordered" evidence="1">
    <location>
        <begin position="341"/>
        <end position="360"/>
    </location>
</feature>